<protein>
    <submittedName>
        <fullName evidence="3">AAA domain-containing protein, putative AbiEii toxin, Type IV TA system</fullName>
    </submittedName>
</protein>
<organism evidence="3 4">
    <name type="scientific">Flavobacterium terrae</name>
    <dbReference type="NCBI Taxonomy" id="415425"/>
    <lineage>
        <taxon>Bacteria</taxon>
        <taxon>Pseudomonadati</taxon>
        <taxon>Bacteroidota</taxon>
        <taxon>Flavobacteriia</taxon>
        <taxon>Flavobacteriales</taxon>
        <taxon>Flavobacteriaceae</taxon>
        <taxon>Flavobacterium</taxon>
    </lineage>
</organism>
<gene>
    <name evidence="3" type="ORF">SAMN05444363_1115</name>
</gene>
<dbReference type="Proteomes" id="UP000184488">
    <property type="component" value="Unassembled WGS sequence"/>
</dbReference>
<name>A0A1M6CVE3_9FLAO</name>
<evidence type="ECO:0000313" key="3">
    <source>
        <dbReference type="EMBL" id="SHI64929.1"/>
    </source>
</evidence>
<dbReference type="EMBL" id="FQZI01000002">
    <property type="protein sequence ID" value="SHI64929.1"/>
    <property type="molecule type" value="Genomic_DNA"/>
</dbReference>
<proteinExistence type="predicted"/>
<accession>A0A1M6CVE3</accession>
<dbReference type="OrthoDB" id="9789562at2"/>
<sequence>MSILNDIIDWVEDKPIFWQVAIDKLIRNNHITETEFLKLKEICKKEFGLSKIEHEDVNFDNLREYVDNLSNSNSITLSSILNVDNVNALSTTATLEFAPTGLTVVYGDNGSGKSSYVSILKHICNTRGQKPKINGNLFDPESSSKDKKAEVGYTLDGINFDSVELKNDVLSNSILKSVDVFDTFSANHYIEGEDEIAFIPQGLAIVEKFAIILKQIETEITSENQNLNLTRFDYSILQVDANSSAKQFLNNLNPNTTLDNLRINSVWNSLSEERIVELGKIILELKATDPQKLFRLNLERISRFKILINRFSILEKALSGDSLNSVKEILDNYVITSDTLKASSEKIFSNLPINGVGNDSWKQLWESARKFYNESKEKEIFPETESDSNCPLCLQNLSDEAKKHFIDFEDFVKQDIQKQYDNALRNYNELIGKLNNLSFDLDELNPTISEISNFINDYGTNQDLYLKGLSVQRDYLISKLLDKKVLASLTKPEIKPNARELIEGLIKRIEEENKKLSTQSIESELEPLEKELSELQGKKVIFTHKPKLAREIYRQKKSSLLAQCIAKCNTRTVTTISNQLTSTYVTQNLKQSFQNELTKLGFRNIKIETETRGAKGKQYHFLKLNEPNSTGVVLKDILSEGEHRCIALSTFLSELSLSEHNSSIIFDDPVSSLDHKWRDKIARRISEESKNRQVIVFTHDISFLLMIQEHAEKLDCELDIKSLTRKKIETGIIASNPPWDALPVGKRIGILKADYQILEKIERTETEEVYNEKVKVLYGKLRETWERFVEEVFLNSTVQRFGREIQTKRLAKVIDLTIVDYTIVDDNMSKCSTYFLGHDSAGELIATVPDSQEFLSDINILEEFTKTIRNRRNK</sequence>
<keyword evidence="4" id="KW-1185">Reference proteome</keyword>
<dbReference type="GO" id="GO:0006302">
    <property type="term" value="P:double-strand break repair"/>
    <property type="evidence" value="ECO:0007669"/>
    <property type="project" value="TreeGrafter"/>
</dbReference>
<evidence type="ECO:0000256" key="1">
    <source>
        <dbReference type="SAM" id="Coils"/>
    </source>
</evidence>
<evidence type="ECO:0000313" key="4">
    <source>
        <dbReference type="Proteomes" id="UP000184488"/>
    </source>
</evidence>
<dbReference type="RefSeq" id="WP_073309369.1">
    <property type="nucleotide sequence ID" value="NZ_FQZI01000002.1"/>
</dbReference>
<dbReference type="PANTHER" id="PTHR32182:SF0">
    <property type="entry name" value="DNA REPLICATION AND REPAIR PROTEIN RECF"/>
    <property type="match status" value="1"/>
</dbReference>
<evidence type="ECO:0000259" key="2">
    <source>
        <dbReference type="Pfam" id="PF13166"/>
    </source>
</evidence>
<dbReference type="Gene3D" id="3.40.50.300">
    <property type="entry name" value="P-loop containing nucleotide triphosphate hydrolases"/>
    <property type="match status" value="2"/>
</dbReference>
<dbReference type="CDD" id="cd00267">
    <property type="entry name" value="ABC_ATPase"/>
    <property type="match status" value="1"/>
</dbReference>
<dbReference type="InterPro" id="IPR027417">
    <property type="entry name" value="P-loop_NTPase"/>
</dbReference>
<feature type="coiled-coil region" evidence="1">
    <location>
        <begin position="495"/>
        <end position="538"/>
    </location>
</feature>
<dbReference type="PANTHER" id="PTHR32182">
    <property type="entry name" value="DNA REPLICATION AND REPAIR PROTEIN RECF"/>
    <property type="match status" value="1"/>
</dbReference>
<dbReference type="GO" id="GO:0000731">
    <property type="term" value="P:DNA synthesis involved in DNA repair"/>
    <property type="evidence" value="ECO:0007669"/>
    <property type="project" value="TreeGrafter"/>
</dbReference>
<dbReference type="AlphaFoldDB" id="A0A1M6CVE3"/>
<dbReference type="InterPro" id="IPR026866">
    <property type="entry name" value="CR006_AAA"/>
</dbReference>
<dbReference type="SUPFAM" id="SSF52540">
    <property type="entry name" value="P-loop containing nucleoside triphosphate hydrolases"/>
    <property type="match status" value="1"/>
</dbReference>
<feature type="domain" description="Protein CR006 P-loop" evidence="2">
    <location>
        <begin position="386"/>
        <end position="724"/>
    </location>
</feature>
<keyword evidence="1" id="KW-0175">Coiled coil</keyword>
<reference evidence="4" key="1">
    <citation type="submission" date="2016-11" db="EMBL/GenBank/DDBJ databases">
        <authorList>
            <person name="Varghese N."/>
            <person name="Submissions S."/>
        </authorList>
    </citation>
    <scope>NUCLEOTIDE SEQUENCE [LARGE SCALE GENOMIC DNA]</scope>
    <source>
        <strain evidence="4">DSM 18829</strain>
    </source>
</reference>
<dbReference type="Pfam" id="PF13166">
    <property type="entry name" value="AAA_13"/>
    <property type="match status" value="1"/>
</dbReference>